<dbReference type="InterPro" id="IPR036291">
    <property type="entry name" value="NAD(P)-bd_dom_sf"/>
</dbReference>
<evidence type="ECO:0008006" key="3">
    <source>
        <dbReference type="Google" id="ProtNLM"/>
    </source>
</evidence>
<dbReference type="Gene3D" id="3.40.50.720">
    <property type="entry name" value="NAD(P)-binding Rossmann-like Domain"/>
    <property type="match status" value="1"/>
</dbReference>
<reference evidence="1" key="1">
    <citation type="journal article" date="2014" name="Int. J. Syst. Evol. Microbiol.">
        <title>Complete genome sequence of Corynebacterium casei LMG S-19264T (=DSM 44701T), isolated from a smear-ripened cheese.</title>
        <authorList>
            <consortium name="US DOE Joint Genome Institute (JGI-PGF)"/>
            <person name="Walter F."/>
            <person name="Albersmeier A."/>
            <person name="Kalinowski J."/>
            <person name="Ruckert C."/>
        </authorList>
    </citation>
    <scope>NUCLEOTIDE SEQUENCE</scope>
    <source>
        <strain evidence="1">CGMCC 4.7430</strain>
    </source>
</reference>
<dbReference type="Pfam" id="PF13561">
    <property type="entry name" value="adh_short_C2"/>
    <property type="match status" value="1"/>
</dbReference>
<dbReference type="EMBL" id="BMNK01000009">
    <property type="protein sequence ID" value="GGP11035.1"/>
    <property type="molecule type" value="Genomic_DNA"/>
</dbReference>
<comment type="caution">
    <text evidence="1">The sequence shown here is derived from an EMBL/GenBank/DDBJ whole genome shotgun (WGS) entry which is preliminary data.</text>
</comment>
<dbReference type="AlphaFoldDB" id="A0A918AAT8"/>
<sequence length="45" mass="4592">MPNDVGRFGRPDEIAGAVAYLCGGYADYISGATILVDGGGVRFAV</sequence>
<dbReference type="Proteomes" id="UP000660745">
    <property type="component" value="Unassembled WGS sequence"/>
</dbReference>
<proteinExistence type="predicted"/>
<accession>A0A918AAT8</accession>
<name>A0A918AAT8_9ACTN</name>
<dbReference type="InterPro" id="IPR002347">
    <property type="entry name" value="SDR_fam"/>
</dbReference>
<reference evidence="1" key="2">
    <citation type="submission" date="2020-09" db="EMBL/GenBank/DDBJ databases">
        <authorList>
            <person name="Sun Q."/>
            <person name="Zhou Y."/>
        </authorList>
    </citation>
    <scope>NUCLEOTIDE SEQUENCE</scope>
    <source>
        <strain evidence="1">CGMCC 4.7430</strain>
    </source>
</reference>
<evidence type="ECO:0000313" key="1">
    <source>
        <dbReference type="EMBL" id="GGP11035.1"/>
    </source>
</evidence>
<dbReference type="SUPFAM" id="SSF51735">
    <property type="entry name" value="NAD(P)-binding Rossmann-fold domains"/>
    <property type="match status" value="1"/>
</dbReference>
<evidence type="ECO:0000313" key="2">
    <source>
        <dbReference type="Proteomes" id="UP000660745"/>
    </source>
</evidence>
<protein>
    <recommendedName>
        <fullName evidence="3">SDR family oxidoreductase</fullName>
    </recommendedName>
</protein>
<keyword evidence="2" id="KW-1185">Reference proteome</keyword>
<organism evidence="1 2">
    <name type="scientific">Nonomuraea glycinis</name>
    <dbReference type="NCBI Taxonomy" id="2047744"/>
    <lineage>
        <taxon>Bacteria</taxon>
        <taxon>Bacillati</taxon>
        <taxon>Actinomycetota</taxon>
        <taxon>Actinomycetes</taxon>
        <taxon>Streptosporangiales</taxon>
        <taxon>Streptosporangiaceae</taxon>
        <taxon>Nonomuraea</taxon>
    </lineage>
</organism>
<gene>
    <name evidence="1" type="ORF">GCM10012278_53070</name>
</gene>